<dbReference type="EMBL" id="CAACVS010000564">
    <property type="protein sequence ID" value="VEU43571.1"/>
    <property type="molecule type" value="Genomic_DNA"/>
</dbReference>
<accession>A0A448ZNF6</accession>
<dbReference type="AlphaFoldDB" id="A0A448ZNF6"/>
<sequence>MKFASAAIAAVFAESRMFFVRAQAPVGRYELLPAGDGVGDTPHVKIEDLESFSGNVYIEVSQEKLTSVELELYSAPEGDDKECTEGTLIADGVSVTSPVVVPNDSPYLEGKATSDGVVAAVGFSIADFRSKPLIYTEEGDGKGVAKLCARAALKSDFDYTQEGTEYVSYMDAELTVDIDTTGSFGDFTQTVQLLESSKVLQTETFENIVPVESFLCGDSGVNDGKPLVNKYKVGQDFQVCVRPTADYQKEYKVVGFKNVVCGNDVDLVDENGDATNDLTSISLDVEDSMDENGNAMGERAGAFKGVIVPSYFDDAVDGAIECSGQAVLEYEDPGKTCTYIIPTNEIVLPDHYHIKVGFCVRDAKNARVLYVDYVNGNPTTRFAGSEIFGYFENVGVGDNPPSLNFSGDWPVVEQFWDPSQKQKCLGIGDYLRNSKFMIKEDLENHPRFKYAIQVEKDFDETGSFRVCAYPRPNWERNQWDIYYPLYEAGFRAPEGGFQWQFDMGDPTRLHEELCKEVYISNCEEHPYSDRRLTTSFSTKSRGLQEGSLEEPGDSSFVTTIGLSSEVVDIDDSLTAPAFNVEFSKKLVAVAVTTMVVAMAAI</sequence>
<evidence type="ECO:0000313" key="1">
    <source>
        <dbReference type="EMBL" id="VEU43571.1"/>
    </source>
</evidence>
<protein>
    <submittedName>
        <fullName evidence="1">Uncharacterized protein</fullName>
    </submittedName>
</protein>
<dbReference type="Proteomes" id="UP000291116">
    <property type="component" value="Unassembled WGS sequence"/>
</dbReference>
<evidence type="ECO:0000313" key="2">
    <source>
        <dbReference type="Proteomes" id="UP000291116"/>
    </source>
</evidence>
<organism evidence="1 2">
    <name type="scientific">Pseudo-nitzschia multistriata</name>
    <dbReference type="NCBI Taxonomy" id="183589"/>
    <lineage>
        <taxon>Eukaryota</taxon>
        <taxon>Sar</taxon>
        <taxon>Stramenopiles</taxon>
        <taxon>Ochrophyta</taxon>
        <taxon>Bacillariophyta</taxon>
        <taxon>Bacillariophyceae</taxon>
        <taxon>Bacillariophycidae</taxon>
        <taxon>Bacillariales</taxon>
        <taxon>Bacillariaceae</taxon>
        <taxon>Pseudo-nitzschia</taxon>
    </lineage>
</organism>
<reference evidence="1 2" key="1">
    <citation type="submission" date="2019-01" db="EMBL/GenBank/DDBJ databases">
        <authorList>
            <person name="Ferrante I. M."/>
        </authorList>
    </citation>
    <scope>NUCLEOTIDE SEQUENCE [LARGE SCALE GENOMIC DNA]</scope>
    <source>
        <strain evidence="1 2">B856</strain>
    </source>
</reference>
<proteinExistence type="predicted"/>
<name>A0A448ZNF6_9STRA</name>
<gene>
    <name evidence="1" type="ORF">PSNMU_V1.4_AUG-EV-PASAV3_0106060</name>
</gene>
<keyword evidence="2" id="KW-1185">Reference proteome</keyword>